<proteinExistence type="predicted"/>
<gene>
    <name evidence="3" type="ORF">H0B56_09360</name>
</gene>
<evidence type="ECO:0000313" key="3">
    <source>
        <dbReference type="EMBL" id="MBA0125746.1"/>
    </source>
</evidence>
<feature type="transmembrane region" description="Helical" evidence="2">
    <location>
        <begin position="43"/>
        <end position="63"/>
    </location>
</feature>
<dbReference type="AlphaFoldDB" id="A0A837ZYP0"/>
<reference evidence="3 4" key="1">
    <citation type="submission" date="2020-07" db="EMBL/GenBank/DDBJ databases">
        <title>Genome of Haloechinothrix sp.</title>
        <authorList>
            <person name="Tang S.-K."/>
            <person name="Yang L."/>
            <person name="Zhu W.-Y."/>
        </authorList>
    </citation>
    <scope>NUCLEOTIDE SEQUENCE [LARGE SCALE GENOMIC DNA]</scope>
    <source>
        <strain evidence="3 4">YIM 98757</strain>
    </source>
</reference>
<organism evidence="3 4">
    <name type="scientific">Haloechinothrix aidingensis</name>
    <dbReference type="NCBI Taxonomy" id="2752311"/>
    <lineage>
        <taxon>Bacteria</taxon>
        <taxon>Bacillati</taxon>
        <taxon>Actinomycetota</taxon>
        <taxon>Actinomycetes</taxon>
        <taxon>Pseudonocardiales</taxon>
        <taxon>Pseudonocardiaceae</taxon>
        <taxon>Haloechinothrix</taxon>
    </lineage>
</organism>
<accession>A0A837ZYP0</accession>
<feature type="transmembrane region" description="Helical" evidence="2">
    <location>
        <begin position="12"/>
        <end position="31"/>
    </location>
</feature>
<dbReference type="Proteomes" id="UP000582974">
    <property type="component" value="Unassembled WGS sequence"/>
</dbReference>
<sequence length="122" mass="12762">MTKLRSQWDRLLAVAGAIAGAATLVTGWFGVSGTPYPAEQLPYIISGGIGGLFLLGISAALWLSADLHDEWRKLDRIERAIREAEAPGGGTGTTARTAPSPEPEPAREPTRQLPEVAVGGAS</sequence>
<evidence type="ECO:0000313" key="4">
    <source>
        <dbReference type="Proteomes" id="UP000582974"/>
    </source>
</evidence>
<dbReference type="RefSeq" id="WP_180892593.1">
    <property type="nucleotide sequence ID" value="NZ_JACCKD010000003.1"/>
</dbReference>
<feature type="region of interest" description="Disordered" evidence="1">
    <location>
        <begin position="82"/>
        <end position="122"/>
    </location>
</feature>
<keyword evidence="2" id="KW-0472">Membrane</keyword>
<evidence type="ECO:0000256" key="1">
    <source>
        <dbReference type="SAM" id="MobiDB-lite"/>
    </source>
</evidence>
<dbReference type="EMBL" id="JACCKD010000003">
    <property type="protein sequence ID" value="MBA0125746.1"/>
    <property type="molecule type" value="Genomic_DNA"/>
</dbReference>
<keyword evidence="2" id="KW-0812">Transmembrane</keyword>
<keyword evidence="4" id="KW-1185">Reference proteome</keyword>
<protein>
    <submittedName>
        <fullName evidence="3">Uncharacterized protein</fullName>
    </submittedName>
</protein>
<evidence type="ECO:0000256" key="2">
    <source>
        <dbReference type="SAM" id="Phobius"/>
    </source>
</evidence>
<keyword evidence="2" id="KW-1133">Transmembrane helix</keyword>
<comment type="caution">
    <text evidence="3">The sequence shown here is derived from an EMBL/GenBank/DDBJ whole genome shotgun (WGS) entry which is preliminary data.</text>
</comment>
<name>A0A837ZYP0_9PSEU</name>